<dbReference type="AlphaFoldDB" id="A0A3B1BPI0"/>
<evidence type="ECO:0000313" key="2">
    <source>
        <dbReference type="EMBL" id="VAX19839.1"/>
    </source>
</evidence>
<feature type="domain" description="Glycosyltransferase subfamily 4-like N-terminal" evidence="1">
    <location>
        <begin position="12"/>
        <end position="174"/>
    </location>
</feature>
<sequence>MNITLFTRSLDYGGAERQLVALANGMKSRGNNVSVTVFYPDGPLGIDIPKKGIAVESLSKRGRWDIIGFFFRLVAHMRRNKMDILHSYLTVPNILAVLLKPFIPGAKVVWGIRASNMDIGQYDWLSRFVSRLERMLSRFADLIIVNSDAGFRHSVSIGFPENRMVVIQNGIDTAFFYPDHSDRLTLRKTWGISDDATVIGLVARFDPMKDHQTFFRAANIFLQKFPDTKLALVGSGPDDYIAELKKLCNTLGISSSIVWTGSHENMRGVYNAFDIATLSSSFGEGFPNVIGEAMACGTPCVATDVGDSALIIGETGLCVPPEDPEELAKAWEMTLENIDANIEAIRIKIRERIETMFSRDTMIERSVNELKKLL</sequence>
<gene>
    <name evidence="2" type="ORF">MNBD_NITROSPINAE04-1062</name>
</gene>
<dbReference type="SUPFAM" id="SSF53756">
    <property type="entry name" value="UDP-Glycosyltransferase/glycogen phosphorylase"/>
    <property type="match status" value="1"/>
</dbReference>
<dbReference type="PANTHER" id="PTHR12526">
    <property type="entry name" value="GLYCOSYLTRANSFERASE"/>
    <property type="match status" value="1"/>
</dbReference>
<dbReference type="Pfam" id="PF13439">
    <property type="entry name" value="Glyco_transf_4"/>
    <property type="match status" value="1"/>
</dbReference>
<organism evidence="2">
    <name type="scientific">hydrothermal vent metagenome</name>
    <dbReference type="NCBI Taxonomy" id="652676"/>
    <lineage>
        <taxon>unclassified sequences</taxon>
        <taxon>metagenomes</taxon>
        <taxon>ecological metagenomes</taxon>
    </lineage>
</organism>
<dbReference type="Pfam" id="PF13692">
    <property type="entry name" value="Glyco_trans_1_4"/>
    <property type="match status" value="1"/>
</dbReference>
<keyword evidence="2" id="KW-0808">Transferase</keyword>
<dbReference type="GO" id="GO:0016740">
    <property type="term" value="F:transferase activity"/>
    <property type="evidence" value="ECO:0007669"/>
    <property type="project" value="UniProtKB-KW"/>
</dbReference>
<proteinExistence type="predicted"/>
<reference evidence="2" key="1">
    <citation type="submission" date="2018-06" db="EMBL/GenBank/DDBJ databases">
        <authorList>
            <person name="Zhirakovskaya E."/>
        </authorList>
    </citation>
    <scope>NUCLEOTIDE SEQUENCE</scope>
</reference>
<dbReference type="InterPro" id="IPR028098">
    <property type="entry name" value="Glyco_trans_4-like_N"/>
</dbReference>
<protein>
    <submittedName>
        <fullName evidence="2">Glycosyl transferase, group 1</fullName>
    </submittedName>
</protein>
<accession>A0A3B1BPI0</accession>
<name>A0A3B1BPI0_9ZZZZ</name>
<evidence type="ECO:0000259" key="1">
    <source>
        <dbReference type="Pfam" id="PF13439"/>
    </source>
</evidence>
<dbReference type="Gene3D" id="3.40.50.2000">
    <property type="entry name" value="Glycogen Phosphorylase B"/>
    <property type="match status" value="2"/>
</dbReference>
<dbReference type="EMBL" id="UOGA01000165">
    <property type="protein sequence ID" value="VAX19839.1"/>
    <property type="molecule type" value="Genomic_DNA"/>
</dbReference>